<organism evidence="8 9">
    <name type="scientific">Clytia hemisphaerica</name>
    <dbReference type="NCBI Taxonomy" id="252671"/>
    <lineage>
        <taxon>Eukaryota</taxon>
        <taxon>Metazoa</taxon>
        <taxon>Cnidaria</taxon>
        <taxon>Hydrozoa</taxon>
        <taxon>Hydroidolina</taxon>
        <taxon>Leptothecata</taxon>
        <taxon>Obeliida</taxon>
        <taxon>Clytiidae</taxon>
        <taxon>Clytia</taxon>
    </lineage>
</organism>
<dbReference type="GO" id="GO:0005829">
    <property type="term" value="C:cytosol"/>
    <property type="evidence" value="ECO:0007669"/>
    <property type="project" value="TreeGrafter"/>
</dbReference>
<evidence type="ECO:0000256" key="3">
    <source>
        <dbReference type="ARBA" id="ARBA00022694"/>
    </source>
</evidence>
<feature type="binding site" evidence="6">
    <location>
        <position position="309"/>
    </location>
    <ligand>
        <name>Zn(2+)</name>
        <dbReference type="ChEBI" id="CHEBI:29105"/>
    </ligand>
</feature>
<feature type="region of interest" description="RNA binding" evidence="6">
    <location>
        <begin position="252"/>
        <end position="258"/>
    </location>
</feature>
<proteinExistence type="inferred from homology"/>
<dbReference type="Proteomes" id="UP000594262">
    <property type="component" value="Unplaced"/>
</dbReference>
<evidence type="ECO:0000313" key="8">
    <source>
        <dbReference type="EnsemblMetazoa" id="CLYHEMP019851.1"/>
    </source>
</evidence>
<name>A0A7M6DPC5_9CNID</name>
<dbReference type="Gene3D" id="3.20.20.105">
    <property type="entry name" value="Queuine tRNA-ribosyltransferase-like"/>
    <property type="match status" value="1"/>
</dbReference>
<evidence type="ECO:0000256" key="2">
    <source>
        <dbReference type="ARBA" id="ARBA00022679"/>
    </source>
</evidence>
<dbReference type="NCBIfam" id="TIGR00430">
    <property type="entry name" value="Q_tRNA_tgt"/>
    <property type="match status" value="1"/>
</dbReference>
<evidence type="ECO:0000256" key="4">
    <source>
        <dbReference type="ARBA" id="ARBA00022723"/>
    </source>
</evidence>
<accession>A0A7M6DPC5</accession>
<evidence type="ECO:0000313" key="9">
    <source>
        <dbReference type="Proteomes" id="UP000594262"/>
    </source>
</evidence>
<dbReference type="EnsemblMetazoa" id="CLYHEMT019851.1">
    <property type="protein sequence ID" value="CLYHEMP019851.1"/>
    <property type="gene ID" value="CLYHEMG019851"/>
</dbReference>
<comment type="function">
    <text evidence="6">Catalytic subunit of the queuine tRNA-ribosyltransferase (TGT) that catalyzes the base-exchange of a guanine (G) residue with queuine (Q) at position 34 (anticodon wobble position) in tRNAs with GU(N) anticodons (tRNA-Asp, -Asn, -His and -Tyr), resulting in the hypermodified nucleoside queuosine (7-(((4,5-cis-dihydroxy-2-cyclopenten-1-yl)amino)methyl)-7-deazaguanosine). Catalysis occurs through a double-displacement mechanism. The nucleophile active site attacks the C1' of nucleotide 34 to detach the guanine base from the RNA, forming a covalent enzyme-RNA intermediate. The proton acceptor active site deprotonates the incoming queuine, allowing a nucleophilic attack on the C1' of the ribose to form the product.</text>
</comment>
<keyword evidence="4 6" id="KW-0479">Metal-binding</keyword>
<feature type="region of interest" description="RNA binding; important for wobble base 34 recognition" evidence="6">
    <location>
        <begin position="276"/>
        <end position="280"/>
    </location>
</feature>
<feature type="binding site" evidence="6">
    <location>
        <position position="314"/>
    </location>
    <ligand>
        <name>Zn(2+)</name>
        <dbReference type="ChEBI" id="CHEBI:29105"/>
    </ligand>
</feature>
<comment type="cofactor">
    <cofactor evidence="6">
        <name>Zn(2+)</name>
        <dbReference type="ChEBI" id="CHEBI:29105"/>
    </cofactor>
</comment>
<dbReference type="FunFam" id="3.20.20.105:FF:000004">
    <property type="entry name" value="Queuine tRNA-ribosyltransferase"/>
    <property type="match status" value="1"/>
</dbReference>
<keyword evidence="3 6" id="KW-0819">tRNA processing</keyword>
<comment type="catalytic activity">
    <reaction evidence="6">
        <text>guanosine(34) in tRNA + queuine = queuosine(34) in tRNA + guanine</text>
        <dbReference type="Rhea" id="RHEA:16633"/>
        <dbReference type="Rhea" id="RHEA-COMP:10341"/>
        <dbReference type="Rhea" id="RHEA-COMP:18571"/>
        <dbReference type="ChEBI" id="CHEBI:16235"/>
        <dbReference type="ChEBI" id="CHEBI:17433"/>
        <dbReference type="ChEBI" id="CHEBI:74269"/>
        <dbReference type="ChEBI" id="CHEBI:194431"/>
        <dbReference type="EC" id="2.4.2.64"/>
    </reaction>
</comment>
<evidence type="ECO:0000256" key="5">
    <source>
        <dbReference type="ARBA" id="ARBA00022833"/>
    </source>
</evidence>
<feature type="active site" description="Nucleophile" evidence="6">
    <location>
        <position position="271"/>
    </location>
</feature>
<keyword evidence="9" id="KW-1185">Reference proteome</keyword>
<feature type="binding site" evidence="6">
    <location>
        <position position="151"/>
    </location>
    <ligand>
        <name>substrate</name>
    </ligand>
</feature>
<keyword evidence="5 6" id="KW-0862">Zinc</keyword>
<dbReference type="AlphaFoldDB" id="A0A7M6DPC5"/>
<feature type="binding site" evidence="6">
    <location>
        <position position="311"/>
    </location>
    <ligand>
        <name>Zn(2+)</name>
        <dbReference type="ChEBI" id="CHEBI:29105"/>
    </ligand>
</feature>
<dbReference type="PANTHER" id="PTHR43530:SF1">
    <property type="entry name" value="QUEUINE TRNA-RIBOSYLTRANSFERASE CATALYTIC SUBUNIT 1"/>
    <property type="match status" value="1"/>
</dbReference>
<keyword evidence="1 6" id="KW-0328">Glycosyltransferase</keyword>
<dbReference type="GO" id="GO:0008479">
    <property type="term" value="F:tRNA-guanosine(34) queuine transglycosylase activity"/>
    <property type="evidence" value="ECO:0007669"/>
    <property type="project" value="UniProtKB-UniRule"/>
</dbReference>
<feature type="active site" description="Proton acceptor" evidence="6">
    <location>
        <position position="97"/>
    </location>
</feature>
<feature type="binding site" evidence="6">
    <location>
        <position position="221"/>
    </location>
    <ligand>
        <name>substrate</name>
    </ligand>
</feature>
<reference evidence="8" key="1">
    <citation type="submission" date="2021-01" db="UniProtKB">
        <authorList>
            <consortium name="EnsemblMetazoa"/>
        </authorList>
    </citation>
    <scope>IDENTIFICATION</scope>
</reference>
<feature type="binding site" evidence="6">
    <location>
        <position position="339"/>
    </location>
    <ligand>
        <name>Zn(2+)</name>
        <dbReference type="ChEBI" id="CHEBI:29105"/>
    </ligand>
</feature>
<dbReference type="InterPro" id="IPR002616">
    <property type="entry name" value="tRNA_ribo_trans-like"/>
</dbReference>
<comment type="similarity">
    <text evidence="6">Belongs to the queuine tRNA-ribosyltransferase family.</text>
</comment>
<dbReference type="Pfam" id="PF01702">
    <property type="entry name" value="TGT"/>
    <property type="match status" value="1"/>
</dbReference>
<protein>
    <recommendedName>
        <fullName evidence="6">Queuine tRNA-ribosyltransferase catalytic subunit 1</fullName>
        <ecNumber evidence="6">2.4.2.64</ecNumber>
    </recommendedName>
    <alternativeName>
        <fullName evidence="6">Guanine insertion enzyme</fullName>
    </alternativeName>
    <alternativeName>
        <fullName evidence="6">tRNA-guanine transglycosylase</fullName>
    </alternativeName>
</protein>
<feature type="binding site" evidence="6">
    <location>
        <position position="194"/>
    </location>
    <ligand>
        <name>substrate</name>
    </ligand>
</feature>
<dbReference type="InterPro" id="IPR004803">
    <property type="entry name" value="TGT"/>
</dbReference>
<evidence type="ECO:0000256" key="1">
    <source>
        <dbReference type="ARBA" id="ARBA00022676"/>
    </source>
</evidence>
<dbReference type="RefSeq" id="XP_066923760.1">
    <property type="nucleotide sequence ID" value="XM_067067659.1"/>
</dbReference>
<dbReference type="HAMAP" id="MF_00168">
    <property type="entry name" value="Q_tRNA_Tgt"/>
    <property type="match status" value="1"/>
</dbReference>
<dbReference type="PANTHER" id="PTHR43530">
    <property type="entry name" value="QUEUINE TRNA-RIBOSYLTRANSFERASE CATALYTIC SUBUNIT 1"/>
    <property type="match status" value="1"/>
</dbReference>
<keyword evidence="6" id="KW-0963">Cytoplasm</keyword>
<feature type="binding site" evidence="6">
    <location>
        <begin position="97"/>
        <end position="101"/>
    </location>
    <ligand>
        <name>substrate</name>
    </ligand>
</feature>
<keyword evidence="2 6" id="KW-0808">Transferase</keyword>
<dbReference type="GO" id="GO:0006400">
    <property type="term" value="P:tRNA modification"/>
    <property type="evidence" value="ECO:0007669"/>
    <property type="project" value="InterPro"/>
</dbReference>
<comment type="subcellular location">
    <subcellularLocation>
        <location evidence="6">Cytoplasm</location>
    </subcellularLocation>
</comment>
<dbReference type="NCBIfam" id="TIGR00449">
    <property type="entry name" value="tgt_general"/>
    <property type="match status" value="1"/>
</dbReference>
<feature type="domain" description="tRNA-guanine(15) transglycosylase-like" evidence="7">
    <location>
        <begin position="18"/>
        <end position="371"/>
    </location>
</feature>
<comment type="subunit">
    <text evidence="6">Heterodimer of a catalytic subunit and an accessory subunit.</text>
</comment>
<dbReference type="EC" id="2.4.2.64" evidence="6"/>
<evidence type="ECO:0000256" key="6">
    <source>
        <dbReference type="HAMAP-Rule" id="MF_03218"/>
    </source>
</evidence>
<evidence type="ECO:0000259" key="7">
    <source>
        <dbReference type="Pfam" id="PF01702"/>
    </source>
</evidence>
<dbReference type="OrthoDB" id="10249838at2759"/>
<dbReference type="InterPro" id="IPR036511">
    <property type="entry name" value="TGT-like_sf"/>
</dbReference>
<dbReference type="GO" id="GO:0046872">
    <property type="term" value="F:metal ion binding"/>
    <property type="evidence" value="ECO:0007669"/>
    <property type="project" value="UniProtKB-KW"/>
</dbReference>
<sequence>MTLDWPLHYEVVAKCSKSKGRASLMRLPHFTVETPIFMPVGTQGTMKGLTCDQLRELNCQIILANTYHLGMRPGEDVLNKAGRLHKFMDWDRGMLTDSGGFQMVSLISLSEVTEEGVRFSSPYDGRDILLTPEKSMQIQNAIGADIMMQLDDVVDVKVTGPRVEEAMHRSIRWLDRCIEGHQRKEHQNLFPIIQGGLNLELRTKCIEAMVKRNMPGYAVGGLSGGEAKDDFWKVVHHCTNLLPRDKPIYVMGVGYAIDLVVCSALGADMFDCVYPTRTARFGTALVPSGQLHLKTNQYADDFRPIDDQCTCLTCRKYTRAFIHSLVGKESVACYLLSIHNIKYQMNLMTTLRQSIIDDRLEDYIQQFFLKMFPNKDYPSWCINALDAVNIQLVT</sequence>
<dbReference type="GeneID" id="136811060"/>
<dbReference type="SUPFAM" id="SSF51713">
    <property type="entry name" value="tRNA-guanine transglycosylase"/>
    <property type="match status" value="1"/>
</dbReference>